<dbReference type="InterPro" id="IPR002347">
    <property type="entry name" value="SDR_fam"/>
</dbReference>
<dbReference type="Pfam" id="PF00106">
    <property type="entry name" value="adh_short"/>
    <property type="match status" value="1"/>
</dbReference>
<name>A0A9D1FH58_9BACT</name>
<dbReference type="SUPFAM" id="SSF51735">
    <property type="entry name" value="NAD(P)-binding Rossmann-fold domains"/>
    <property type="match status" value="1"/>
</dbReference>
<dbReference type="FunFam" id="3.40.50.720:FF:000084">
    <property type="entry name" value="Short-chain dehydrogenase reductase"/>
    <property type="match status" value="1"/>
</dbReference>
<dbReference type="PANTHER" id="PTHR42879:SF2">
    <property type="entry name" value="3-OXOACYL-[ACYL-CARRIER-PROTEIN] REDUCTASE FABG"/>
    <property type="match status" value="1"/>
</dbReference>
<sequence>MSGKNVLLTGSTKGIGLAIYNELKSSGYRVFGCSRANIEQKDYLRVDLTDTKNAEILYSAAKEAMGNIDILINNVGIYLYTPIEKTSADELKRLVNLNFITPQLLCSYVATDMKKNKWGRIINIGSISGAVGEANASAYAATKSGLSGLTKSLALELAQYNVTVNQINPGWVDTNLSNEALSEEEKLETLDVIPQRRFIEPKEIAKLCTYLISDDAKGLSGQSINLCAGLSCGA</sequence>
<dbReference type="InterPro" id="IPR036291">
    <property type="entry name" value="NAD(P)-bd_dom_sf"/>
</dbReference>
<dbReference type="InterPro" id="IPR050259">
    <property type="entry name" value="SDR"/>
</dbReference>
<gene>
    <name evidence="3" type="ORF">IAA86_02025</name>
</gene>
<dbReference type="Proteomes" id="UP000886865">
    <property type="component" value="Unassembled WGS sequence"/>
</dbReference>
<evidence type="ECO:0000313" key="3">
    <source>
        <dbReference type="EMBL" id="HIS73781.1"/>
    </source>
</evidence>
<reference evidence="3" key="1">
    <citation type="submission" date="2020-10" db="EMBL/GenBank/DDBJ databases">
        <authorList>
            <person name="Gilroy R."/>
        </authorList>
    </citation>
    <scope>NUCLEOTIDE SEQUENCE</scope>
    <source>
        <strain evidence="3">CHK152-2871</strain>
    </source>
</reference>
<dbReference type="PRINTS" id="PR00080">
    <property type="entry name" value="SDRFAMILY"/>
</dbReference>
<dbReference type="GO" id="GO:0032787">
    <property type="term" value="P:monocarboxylic acid metabolic process"/>
    <property type="evidence" value="ECO:0007669"/>
    <property type="project" value="UniProtKB-ARBA"/>
</dbReference>
<dbReference type="InterPro" id="IPR020904">
    <property type="entry name" value="Sc_DH/Rdtase_CS"/>
</dbReference>
<comment type="similarity">
    <text evidence="1 2">Belongs to the short-chain dehydrogenases/reductases (SDR) family.</text>
</comment>
<proteinExistence type="inferred from homology"/>
<dbReference type="AlphaFoldDB" id="A0A9D1FH58"/>
<evidence type="ECO:0000313" key="4">
    <source>
        <dbReference type="Proteomes" id="UP000886865"/>
    </source>
</evidence>
<dbReference type="EMBL" id="DVJQ01000018">
    <property type="protein sequence ID" value="HIS73781.1"/>
    <property type="molecule type" value="Genomic_DNA"/>
</dbReference>
<dbReference type="Gene3D" id="3.40.50.720">
    <property type="entry name" value="NAD(P)-binding Rossmann-like Domain"/>
    <property type="match status" value="1"/>
</dbReference>
<reference evidence="3" key="2">
    <citation type="journal article" date="2021" name="PeerJ">
        <title>Extensive microbial diversity within the chicken gut microbiome revealed by metagenomics and culture.</title>
        <authorList>
            <person name="Gilroy R."/>
            <person name="Ravi A."/>
            <person name="Getino M."/>
            <person name="Pursley I."/>
            <person name="Horton D.L."/>
            <person name="Alikhan N.F."/>
            <person name="Baker D."/>
            <person name="Gharbi K."/>
            <person name="Hall N."/>
            <person name="Watson M."/>
            <person name="Adriaenssens E.M."/>
            <person name="Foster-Nyarko E."/>
            <person name="Jarju S."/>
            <person name="Secka A."/>
            <person name="Antonio M."/>
            <person name="Oren A."/>
            <person name="Chaudhuri R.R."/>
            <person name="La Ragione R."/>
            <person name="Hildebrand F."/>
            <person name="Pallen M.J."/>
        </authorList>
    </citation>
    <scope>NUCLEOTIDE SEQUENCE</scope>
    <source>
        <strain evidence="3">CHK152-2871</strain>
    </source>
</reference>
<protein>
    <submittedName>
        <fullName evidence="3">SDR family oxidoreductase</fullName>
    </submittedName>
</protein>
<evidence type="ECO:0000256" key="1">
    <source>
        <dbReference type="ARBA" id="ARBA00006484"/>
    </source>
</evidence>
<dbReference type="CDD" id="cd05233">
    <property type="entry name" value="SDR_c"/>
    <property type="match status" value="1"/>
</dbReference>
<accession>A0A9D1FH58</accession>
<dbReference type="PROSITE" id="PS00061">
    <property type="entry name" value="ADH_SHORT"/>
    <property type="match status" value="1"/>
</dbReference>
<dbReference type="PRINTS" id="PR00081">
    <property type="entry name" value="GDHRDH"/>
</dbReference>
<dbReference type="PANTHER" id="PTHR42879">
    <property type="entry name" value="3-OXOACYL-(ACYL-CARRIER-PROTEIN) REDUCTASE"/>
    <property type="match status" value="1"/>
</dbReference>
<evidence type="ECO:0000256" key="2">
    <source>
        <dbReference type="RuleBase" id="RU000363"/>
    </source>
</evidence>
<comment type="caution">
    <text evidence="3">The sequence shown here is derived from an EMBL/GenBank/DDBJ whole genome shotgun (WGS) entry which is preliminary data.</text>
</comment>
<organism evidence="3 4">
    <name type="scientific">Candidatus Galligastranaerophilus intestinavium</name>
    <dbReference type="NCBI Taxonomy" id="2840836"/>
    <lineage>
        <taxon>Bacteria</taxon>
        <taxon>Candidatus Galligastranaerophilus</taxon>
    </lineage>
</organism>